<proteinExistence type="predicted"/>
<dbReference type="KEGG" id="tml:GSTUM_00002769001"/>
<dbReference type="GeneID" id="9184120"/>
<evidence type="ECO:0000256" key="1">
    <source>
        <dbReference type="SAM" id="MobiDB-lite"/>
    </source>
</evidence>
<dbReference type="Proteomes" id="UP000006911">
    <property type="component" value="Unassembled WGS sequence"/>
</dbReference>
<feature type="compositionally biased region" description="Pro residues" evidence="1">
    <location>
        <begin position="110"/>
        <end position="122"/>
    </location>
</feature>
<evidence type="ECO:0000313" key="2">
    <source>
        <dbReference type="EMBL" id="CAZ80647.1"/>
    </source>
</evidence>
<protein>
    <submittedName>
        <fullName evidence="2">(Perigord truffle) hypothetical protein</fullName>
    </submittedName>
</protein>
<dbReference type="AlphaFoldDB" id="D5G804"/>
<dbReference type="EMBL" id="FN430037">
    <property type="protein sequence ID" value="CAZ80647.1"/>
    <property type="molecule type" value="Genomic_DNA"/>
</dbReference>
<feature type="region of interest" description="Disordered" evidence="1">
    <location>
        <begin position="1"/>
        <end position="173"/>
    </location>
</feature>
<feature type="compositionally biased region" description="Pro residues" evidence="1">
    <location>
        <begin position="85"/>
        <end position="96"/>
    </location>
</feature>
<dbReference type="HOGENOM" id="CLU_1176157_0_0_1"/>
<feature type="region of interest" description="Disordered" evidence="1">
    <location>
        <begin position="194"/>
        <end position="236"/>
    </location>
</feature>
<feature type="compositionally biased region" description="Polar residues" evidence="1">
    <location>
        <begin position="26"/>
        <end position="50"/>
    </location>
</feature>
<sequence>MNSVMSPPATKPPRRRGPRGSRKHGNNTSGDQDVTNRQPTANHSSGTPRYTPSTAAPPSAPQRQLYIPPPRTPSIPKVQILKPSTAPPAPPPPPIAPAARTTLMIRERQPPPAPIQTRPPPETATIAVVDDDHGNDKSSLPASPPPLASPKPAPAPPPPPPFETPDHKSLIRDRQAQIAAYLSRWDALFALASAKDAHDAEPNSGKRLPWPIENNSVDGAGWRPWGEYLHTGHGGT</sequence>
<dbReference type="InParanoid" id="D5G804"/>
<feature type="compositionally biased region" description="Basic residues" evidence="1">
    <location>
        <begin position="12"/>
        <end position="25"/>
    </location>
</feature>
<evidence type="ECO:0000313" key="3">
    <source>
        <dbReference type="Proteomes" id="UP000006911"/>
    </source>
</evidence>
<dbReference type="PRINTS" id="PR01217">
    <property type="entry name" value="PRICHEXTENSN"/>
</dbReference>
<organism evidence="2 3">
    <name type="scientific">Tuber melanosporum (strain Mel28)</name>
    <name type="common">Perigord black truffle</name>
    <dbReference type="NCBI Taxonomy" id="656061"/>
    <lineage>
        <taxon>Eukaryota</taxon>
        <taxon>Fungi</taxon>
        <taxon>Dikarya</taxon>
        <taxon>Ascomycota</taxon>
        <taxon>Pezizomycotina</taxon>
        <taxon>Pezizomycetes</taxon>
        <taxon>Pezizales</taxon>
        <taxon>Tuberaceae</taxon>
        <taxon>Tuber</taxon>
    </lineage>
</organism>
<keyword evidence="3" id="KW-1185">Reference proteome</keyword>
<gene>
    <name evidence="2" type="ORF">GSTUM_00002769001</name>
</gene>
<feature type="compositionally biased region" description="Basic and acidic residues" evidence="1">
    <location>
        <begin position="164"/>
        <end position="173"/>
    </location>
</feature>
<name>D5G804_TUBMM</name>
<dbReference type="RefSeq" id="XP_002836456.1">
    <property type="nucleotide sequence ID" value="XM_002836410.1"/>
</dbReference>
<reference evidence="2 3" key="1">
    <citation type="journal article" date="2010" name="Nature">
        <title>Perigord black truffle genome uncovers evolutionary origins and mechanisms of symbiosis.</title>
        <authorList>
            <person name="Martin F."/>
            <person name="Kohler A."/>
            <person name="Murat C."/>
            <person name="Balestrini R."/>
            <person name="Coutinho P.M."/>
            <person name="Jaillon O."/>
            <person name="Montanini B."/>
            <person name="Morin E."/>
            <person name="Noel B."/>
            <person name="Percudani R."/>
            <person name="Porcel B."/>
            <person name="Rubini A."/>
            <person name="Amicucci A."/>
            <person name="Amselem J."/>
            <person name="Anthouard V."/>
            <person name="Arcioni S."/>
            <person name="Artiguenave F."/>
            <person name="Aury J.M."/>
            <person name="Ballario P."/>
            <person name="Bolchi A."/>
            <person name="Brenna A."/>
            <person name="Brun A."/>
            <person name="Buee M."/>
            <person name="Cantarel B."/>
            <person name="Chevalier G."/>
            <person name="Couloux A."/>
            <person name="Da Silva C."/>
            <person name="Denoeud F."/>
            <person name="Duplessis S."/>
            <person name="Ghignone S."/>
            <person name="Hilselberger B."/>
            <person name="Iotti M."/>
            <person name="Marcais B."/>
            <person name="Mello A."/>
            <person name="Miranda M."/>
            <person name="Pacioni G."/>
            <person name="Quesneville H."/>
            <person name="Riccioni C."/>
            <person name="Ruotolo R."/>
            <person name="Splivallo R."/>
            <person name="Stocchi V."/>
            <person name="Tisserant E."/>
            <person name="Viscomi A.R."/>
            <person name="Zambonelli A."/>
            <person name="Zampieri E."/>
            <person name="Henrissat B."/>
            <person name="Lebrun M.H."/>
            <person name="Paolocci F."/>
            <person name="Bonfante P."/>
            <person name="Ottonello S."/>
            <person name="Wincker P."/>
        </authorList>
    </citation>
    <scope>NUCLEOTIDE SEQUENCE [LARGE SCALE GENOMIC DNA]</scope>
    <source>
        <strain evidence="2 3">Mel28</strain>
    </source>
</reference>
<accession>D5G804</accession>
<feature type="compositionally biased region" description="Pro residues" evidence="1">
    <location>
        <begin position="142"/>
        <end position="163"/>
    </location>
</feature>
<dbReference type="STRING" id="656061.D5G804"/>